<dbReference type="RefSeq" id="WP_185674331.1">
    <property type="nucleotide sequence ID" value="NZ_JACHVB010000013.1"/>
</dbReference>
<comment type="caution">
    <text evidence="8">The sequence shown here is derived from an EMBL/GenBank/DDBJ whole genome shotgun (WGS) entry which is preliminary data.</text>
</comment>
<evidence type="ECO:0000256" key="4">
    <source>
        <dbReference type="ARBA" id="ARBA00022980"/>
    </source>
</evidence>
<dbReference type="Pfam" id="PF00276">
    <property type="entry name" value="Ribosomal_L23"/>
    <property type="match status" value="1"/>
</dbReference>
<name>A0A842HA86_9BACT</name>
<dbReference type="InterPro" id="IPR001014">
    <property type="entry name" value="Ribosomal_uL23_CS"/>
</dbReference>
<evidence type="ECO:0000313" key="9">
    <source>
        <dbReference type="Proteomes" id="UP000546464"/>
    </source>
</evidence>
<evidence type="ECO:0000256" key="5">
    <source>
        <dbReference type="ARBA" id="ARBA00023274"/>
    </source>
</evidence>
<evidence type="ECO:0000256" key="6">
    <source>
        <dbReference type="HAMAP-Rule" id="MF_01369"/>
    </source>
</evidence>
<dbReference type="GO" id="GO:0003735">
    <property type="term" value="F:structural constituent of ribosome"/>
    <property type="evidence" value="ECO:0007669"/>
    <property type="project" value="InterPro"/>
</dbReference>
<dbReference type="InterPro" id="IPR012678">
    <property type="entry name" value="Ribosomal_uL23/eL15/eS24_sf"/>
</dbReference>
<dbReference type="PROSITE" id="PS00050">
    <property type="entry name" value="RIBOSOMAL_L23"/>
    <property type="match status" value="1"/>
</dbReference>
<evidence type="ECO:0000256" key="1">
    <source>
        <dbReference type="ARBA" id="ARBA00006700"/>
    </source>
</evidence>
<keyword evidence="4 6" id="KW-0689">Ribosomal protein</keyword>
<dbReference type="InterPro" id="IPR013025">
    <property type="entry name" value="Ribosomal_uL23-like"/>
</dbReference>
<dbReference type="GO" id="GO:0005840">
    <property type="term" value="C:ribosome"/>
    <property type="evidence" value="ECO:0007669"/>
    <property type="project" value="UniProtKB-KW"/>
</dbReference>
<dbReference type="AlphaFoldDB" id="A0A842HA86"/>
<keyword evidence="5 6" id="KW-0687">Ribonucleoprotein</keyword>
<comment type="function">
    <text evidence="6">One of the early assembly proteins it binds 23S rRNA. One of the proteins that surrounds the polypeptide exit tunnel on the outside of the ribosome. Forms the main docking site for trigger factor binding to the ribosome.</text>
</comment>
<protein>
    <recommendedName>
        <fullName evidence="6">Large ribosomal subunit protein uL23</fullName>
    </recommendedName>
</protein>
<dbReference type="SUPFAM" id="SSF54189">
    <property type="entry name" value="Ribosomal proteins S24e, L23 and L15e"/>
    <property type="match status" value="1"/>
</dbReference>
<comment type="subunit">
    <text evidence="6">Part of the 50S ribosomal subunit. Contacts protein L29, and trigger factor when it is bound to the ribosome.</text>
</comment>
<organism evidence="8 9">
    <name type="scientific">Ruficoccus amylovorans</name>
    <dbReference type="NCBI Taxonomy" id="1804625"/>
    <lineage>
        <taxon>Bacteria</taxon>
        <taxon>Pseudomonadati</taxon>
        <taxon>Verrucomicrobiota</taxon>
        <taxon>Opitutia</taxon>
        <taxon>Puniceicoccales</taxon>
        <taxon>Cerasicoccaceae</taxon>
        <taxon>Ruficoccus</taxon>
    </lineage>
</organism>
<keyword evidence="3 6" id="KW-0694">RNA-binding</keyword>
<dbReference type="GO" id="GO:1990904">
    <property type="term" value="C:ribonucleoprotein complex"/>
    <property type="evidence" value="ECO:0007669"/>
    <property type="project" value="UniProtKB-KW"/>
</dbReference>
<sequence>MISPDKVIKEKRVTEKSAQLEANLNQHVFEVYPQSKRTDVAEAVEKLYNVKVARVNIFTVKGKNKRSRTVRGQYGKTPDMKKAIVTLQQGESIETV</sequence>
<proteinExistence type="inferred from homology"/>
<evidence type="ECO:0000256" key="3">
    <source>
        <dbReference type="ARBA" id="ARBA00022884"/>
    </source>
</evidence>
<keyword evidence="2 6" id="KW-0699">rRNA-binding</keyword>
<dbReference type="NCBIfam" id="NF004363">
    <property type="entry name" value="PRK05738.2-4"/>
    <property type="match status" value="1"/>
</dbReference>
<evidence type="ECO:0000256" key="7">
    <source>
        <dbReference type="RuleBase" id="RU003934"/>
    </source>
</evidence>
<accession>A0A842HA86</accession>
<comment type="similarity">
    <text evidence="1 6 7">Belongs to the universal ribosomal protein uL23 family.</text>
</comment>
<gene>
    <name evidence="6 8" type="primary">rplW</name>
    <name evidence="8" type="ORF">H5P28_03510</name>
</gene>
<evidence type="ECO:0000313" key="8">
    <source>
        <dbReference type="EMBL" id="MBC2593322.1"/>
    </source>
</evidence>
<dbReference type="Proteomes" id="UP000546464">
    <property type="component" value="Unassembled WGS sequence"/>
</dbReference>
<dbReference type="InterPro" id="IPR012677">
    <property type="entry name" value="Nucleotide-bd_a/b_plait_sf"/>
</dbReference>
<evidence type="ECO:0000256" key="2">
    <source>
        <dbReference type="ARBA" id="ARBA00022730"/>
    </source>
</evidence>
<dbReference type="Gene3D" id="3.30.70.330">
    <property type="match status" value="1"/>
</dbReference>
<keyword evidence="9" id="KW-1185">Reference proteome</keyword>
<dbReference type="PANTHER" id="PTHR12059:SF5">
    <property type="entry name" value="LARGE RIBOSOMAL SUBUNIT PROTEIN UL23M"/>
    <property type="match status" value="1"/>
</dbReference>
<dbReference type="GO" id="GO:0019843">
    <property type="term" value="F:rRNA binding"/>
    <property type="evidence" value="ECO:0007669"/>
    <property type="project" value="UniProtKB-UniRule"/>
</dbReference>
<reference evidence="8 9" key="1">
    <citation type="submission" date="2020-07" db="EMBL/GenBank/DDBJ databases">
        <authorList>
            <person name="Feng X."/>
        </authorList>
    </citation>
    <scope>NUCLEOTIDE SEQUENCE [LARGE SCALE GENOMIC DNA]</scope>
    <source>
        <strain evidence="8 9">JCM31066</strain>
    </source>
</reference>
<dbReference type="EMBL" id="JACHVB010000013">
    <property type="protein sequence ID" value="MBC2593322.1"/>
    <property type="molecule type" value="Genomic_DNA"/>
</dbReference>
<dbReference type="PANTHER" id="PTHR12059">
    <property type="entry name" value="RIBOSOMAL PROTEIN L23-RELATED"/>
    <property type="match status" value="1"/>
</dbReference>
<dbReference type="GO" id="GO:0006412">
    <property type="term" value="P:translation"/>
    <property type="evidence" value="ECO:0007669"/>
    <property type="project" value="UniProtKB-UniRule"/>
</dbReference>
<dbReference type="HAMAP" id="MF_01369_B">
    <property type="entry name" value="Ribosomal_uL23_B"/>
    <property type="match status" value="1"/>
</dbReference>